<dbReference type="EMBL" id="UFAJ01000043">
    <property type="protein sequence ID" value="SSD58748.1"/>
    <property type="molecule type" value="Genomic_DNA"/>
</dbReference>
<feature type="transmembrane region" description="Helical" evidence="5">
    <location>
        <begin position="81"/>
        <end position="103"/>
    </location>
</feature>
<feature type="transmembrane region" description="Helical" evidence="5">
    <location>
        <begin position="115"/>
        <end position="135"/>
    </location>
</feature>
<organism evidence="6 7">
    <name type="scientific">Saccharomycodes ludwigii</name>
    <dbReference type="NCBI Taxonomy" id="36035"/>
    <lineage>
        <taxon>Eukaryota</taxon>
        <taxon>Fungi</taxon>
        <taxon>Dikarya</taxon>
        <taxon>Ascomycota</taxon>
        <taxon>Saccharomycotina</taxon>
        <taxon>Saccharomycetes</taxon>
        <taxon>Saccharomycodales</taxon>
        <taxon>Saccharomycodaceae</taxon>
        <taxon>Saccharomycodes</taxon>
    </lineage>
</organism>
<keyword evidence="7" id="KW-1185">Reference proteome</keyword>
<gene>
    <name evidence="6" type="ORF">SCODWIG_00509</name>
</gene>
<evidence type="ECO:0000313" key="7">
    <source>
        <dbReference type="Proteomes" id="UP000262825"/>
    </source>
</evidence>
<name>A0A376B237_9ASCO</name>
<dbReference type="SMART" id="SM01417">
    <property type="entry name" value="Solute_trans_a"/>
    <property type="match status" value="1"/>
</dbReference>
<comment type="subcellular location">
    <subcellularLocation>
        <location evidence="1">Membrane</location>
        <topology evidence="1">Multi-pass membrane protein</topology>
    </subcellularLocation>
</comment>
<reference evidence="7" key="1">
    <citation type="submission" date="2018-06" db="EMBL/GenBank/DDBJ databases">
        <authorList>
            <person name="Guldener U."/>
        </authorList>
    </citation>
    <scope>NUCLEOTIDE SEQUENCE [LARGE SCALE GENOMIC DNA]</scope>
    <source>
        <strain evidence="7">UTAD17</strain>
    </source>
</reference>
<dbReference type="VEuPathDB" id="FungiDB:SCODWIG_00509"/>
<dbReference type="GO" id="GO:0016020">
    <property type="term" value="C:membrane"/>
    <property type="evidence" value="ECO:0007669"/>
    <property type="project" value="UniProtKB-SubCell"/>
</dbReference>
<dbReference type="InterPro" id="IPR005178">
    <property type="entry name" value="Ostalpha/TMEM184C"/>
</dbReference>
<keyword evidence="4 5" id="KW-0472">Membrane</keyword>
<evidence type="ECO:0008006" key="8">
    <source>
        <dbReference type="Google" id="ProtNLM"/>
    </source>
</evidence>
<feature type="transmembrane region" description="Helical" evidence="5">
    <location>
        <begin position="155"/>
        <end position="176"/>
    </location>
</feature>
<evidence type="ECO:0000256" key="1">
    <source>
        <dbReference type="ARBA" id="ARBA00004141"/>
    </source>
</evidence>
<accession>A0A376B237</accession>
<protein>
    <recommendedName>
        <fullName evidence="8">Transmembrane protein 184 homolog YKR051W</fullName>
    </recommendedName>
</protein>
<feature type="transmembrane region" description="Helical" evidence="5">
    <location>
        <begin position="40"/>
        <end position="61"/>
    </location>
</feature>
<dbReference type="Proteomes" id="UP000262825">
    <property type="component" value="Unassembled WGS sequence"/>
</dbReference>
<keyword evidence="3 5" id="KW-1133">Transmembrane helix</keyword>
<dbReference type="PANTHER" id="PTHR23423">
    <property type="entry name" value="ORGANIC SOLUTE TRANSPORTER-RELATED"/>
    <property type="match status" value="1"/>
</dbReference>
<evidence type="ECO:0000256" key="2">
    <source>
        <dbReference type="ARBA" id="ARBA00022692"/>
    </source>
</evidence>
<evidence type="ECO:0000256" key="3">
    <source>
        <dbReference type="ARBA" id="ARBA00022989"/>
    </source>
</evidence>
<sequence>MLDLAWDKPLIRHPIFILGKLLPPIDISDPKAFLNIKRGILQYVWFKPFYCLGMLIVELASGTDTSNKTAEWCVFLKNYLIIFYNISASLSLYDLALFWKCLYGDLAAHNPWPKFLCVKLIIFASYWQGTLIGILNHFGFWNGNDIDGTEDIGFVYQNAILCIEMIGFSVGHLIAFSFSPYTYKAMPNCGRMKFKFAVRDCFGIGDLAYDFKTTFLGKIYNYKNFDSIENVRLMRNNSHSSNRLRNARVTEGLRVINGGRDRYWIDTKNNSRIDNNRSSVLSLVGDQQQKLLYASNHQGYDSICSIESSTIRTDTGSNIGSEDLITTQSDMIHQNLNSIESEPLVDILEGVDSKYVPQDPNYPVTWDVKGYKYTTDIERLRDSLVSR</sequence>
<keyword evidence="2 5" id="KW-0812">Transmembrane</keyword>
<evidence type="ECO:0000256" key="4">
    <source>
        <dbReference type="ARBA" id="ARBA00023136"/>
    </source>
</evidence>
<evidence type="ECO:0000256" key="5">
    <source>
        <dbReference type="SAM" id="Phobius"/>
    </source>
</evidence>
<proteinExistence type="predicted"/>
<dbReference type="Pfam" id="PF03619">
    <property type="entry name" value="Solute_trans_a"/>
    <property type="match status" value="1"/>
</dbReference>
<evidence type="ECO:0000313" key="6">
    <source>
        <dbReference type="EMBL" id="SSD58748.1"/>
    </source>
</evidence>
<dbReference type="AlphaFoldDB" id="A0A376B237"/>